<evidence type="ECO:0000259" key="3">
    <source>
        <dbReference type="PROSITE" id="PS50102"/>
    </source>
</evidence>
<dbReference type="InterPro" id="IPR012677">
    <property type="entry name" value="Nucleotide-bd_a/b_plait_sf"/>
</dbReference>
<dbReference type="EMBL" id="MU004238">
    <property type="protein sequence ID" value="KAF2666703.1"/>
    <property type="molecule type" value="Genomic_DNA"/>
</dbReference>
<gene>
    <name evidence="4" type="ORF">BT63DRAFT_427132</name>
</gene>
<organism evidence="4 5">
    <name type="scientific">Microthyrium microscopicum</name>
    <dbReference type="NCBI Taxonomy" id="703497"/>
    <lineage>
        <taxon>Eukaryota</taxon>
        <taxon>Fungi</taxon>
        <taxon>Dikarya</taxon>
        <taxon>Ascomycota</taxon>
        <taxon>Pezizomycotina</taxon>
        <taxon>Dothideomycetes</taxon>
        <taxon>Dothideomycetes incertae sedis</taxon>
        <taxon>Microthyriales</taxon>
        <taxon>Microthyriaceae</taxon>
        <taxon>Microthyrium</taxon>
    </lineage>
</organism>
<dbReference type="SUPFAM" id="SSF52954">
    <property type="entry name" value="Class II aaRS ABD-related"/>
    <property type="match status" value="1"/>
</dbReference>
<feature type="compositionally biased region" description="Low complexity" evidence="2">
    <location>
        <begin position="281"/>
        <end position="291"/>
    </location>
</feature>
<evidence type="ECO:0000313" key="5">
    <source>
        <dbReference type="Proteomes" id="UP000799302"/>
    </source>
</evidence>
<protein>
    <recommendedName>
        <fullName evidence="3">RRM domain-containing protein</fullName>
    </recommendedName>
</protein>
<feature type="region of interest" description="Disordered" evidence="2">
    <location>
        <begin position="381"/>
        <end position="502"/>
    </location>
</feature>
<dbReference type="AlphaFoldDB" id="A0A6A6U5Z1"/>
<dbReference type="Gene3D" id="3.30.70.330">
    <property type="match status" value="1"/>
</dbReference>
<dbReference type="SMART" id="SM00360">
    <property type="entry name" value="RRM"/>
    <property type="match status" value="1"/>
</dbReference>
<dbReference type="InterPro" id="IPR036621">
    <property type="entry name" value="Anticodon-bd_dom_sf"/>
</dbReference>
<dbReference type="PROSITE" id="PS50102">
    <property type="entry name" value="RRM"/>
    <property type="match status" value="1"/>
</dbReference>
<feature type="region of interest" description="Disordered" evidence="2">
    <location>
        <begin position="197"/>
        <end position="297"/>
    </location>
</feature>
<feature type="compositionally biased region" description="Polar residues" evidence="2">
    <location>
        <begin position="239"/>
        <end position="253"/>
    </location>
</feature>
<proteinExistence type="predicted"/>
<dbReference type="OrthoDB" id="10044938at2759"/>
<feature type="compositionally biased region" description="Basic and acidic residues" evidence="2">
    <location>
        <begin position="405"/>
        <end position="450"/>
    </location>
</feature>
<feature type="compositionally biased region" description="Low complexity" evidence="2">
    <location>
        <begin position="260"/>
        <end position="271"/>
    </location>
</feature>
<dbReference type="GO" id="GO:0003723">
    <property type="term" value="F:RNA binding"/>
    <property type="evidence" value="ECO:0007669"/>
    <property type="project" value="UniProtKB-UniRule"/>
</dbReference>
<feature type="compositionally biased region" description="Polar residues" evidence="2">
    <location>
        <begin position="197"/>
        <end position="209"/>
    </location>
</feature>
<dbReference type="Proteomes" id="UP000799302">
    <property type="component" value="Unassembled WGS sequence"/>
</dbReference>
<feature type="compositionally biased region" description="Polar residues" evidence="2">
    <location>
        <begin position="132"/>
        <end position="155"/>
    </location>
</feature>
<sequence length="760" mass="82926">MSSSPPQEPLDTRHAKSLTPQSPKPLTVPSPSNIPILERQMDAAAMSIESAETAVIAPATIHTDNSAPGFDNPSTKLENFTNGGGNFGVSPVLANGSVYPQYVGADQTQLALSSPTLNEATSLSSSSLANVTETHENTLNNPNSSTIQASESANQPEIVPSLKSPVNIQALLDSLGPNFAANLTPIKSTDDALVASIPNNAPSLPSTSLPARPPPQEKPSTHPNYAPEDDIRSYHPHSHNNSGSAQYRASQSTQQPLPPGNNNAPANNQHQRTPSLNTMQSPPGGSHSGPGTDEEETQFNPDLEYEYEQFVREERANVAEGKWEKFPDGSRLFIGNLPTEKVSKRDVFRRFRPYGKLGQISLKQAYGFVQFLEVNSCERARDNEQDKPLKGRKMHLEISRPQGKGTRDRNAGRRRSRSPDRDRGRNDRYSDTAQSPRDRLPRRGRDDYRPGRSPSPRGFRRARSPDHYDGRRRSRTPPGRGGRHSDQRREPDDDLPLPYRSPQDVPDVQIIVLDDLDRQFIAYVEKAFNDRGVRCDVLILSPRLSELAVVRRQIVEGVLAVVRLTRSHMATGKVSLQLFNHSRGVGSVSFEEYENLDPPVATELVMRAKNTNRAPSKPSYPVSYGIPANYGMAPPVPPTQSQHAPMGDLSSILAQLGSRPGTDLQGLLANINSQATPGALNASTTADIARFLGGASTQSTQGYGQPAQQPIDFSAFLGNSQQPVPQQVHYAGQNLASSAAAPPPQPDMQQIMAQLAKYQR</sequence>
<evidence type="ECO:0000313" key="4">
    <source>
        <dbReference type="EMBL" id="KAF2666703.1"/>
    </source>
</evidence>
<dbReference type="Gene3D" id="3.40.50.800">
    <property type="entry name" value="Anticodon-binding domain"/>
    <property type="match status" value="1"/>
</dbReference>
<feature type="compositionally biased region" description="Basic and acidic residues" evidence="2">
    <location>
        <begin position="381"/>
        <end position="398"/>
    </location>
</feature>
<dbReference type="InterPro" id="IPR000504">
    <property type="entry name" value="RRM_dom"/>
</dbReference>
<dbReference type="SUPFAM" id="SSF54928">
    <property type="entry name" value="RNA-binding domain, RBD"/>
    <property type="match status" value="1"/>
</dbReference>
<name>A0A6A6U5Z1_9PEZI</name>
<accession>A0A6A6U5Z1</accession>
<evidence type="ECO:0000256" key="2">
    <source>
        <dbReference type="SAM" id="MobiDB-lite"/>
    </source>
</evidence>
<dbReference type="PANTHER" id="PTHR23295">
    <property type="entry name" value="NUCLEAR RECEPTOR COACTIVATOR 5-RELATED"/>
    <property type="match status" value="1"/>
</dbReference>
<feature type="region of interest" description="Disordered" evidence="2">
    <location>
        <begin position="132"/>
        <end position="156"/>
    </location>
</feature>
<dbReference type="PANTHER" id="PTHR23295:SF6">
    <property type="entry name" value="NEOSIN, ISOFORM A"/>
    <property type="match status" value="1"/>
</dbReference>
<reference evidence="4" key="1">
    <citation type="journal article" date="2020" name="Stud. Mycol.">
        <title>101 Dothideomycetes genomes: a test case for predicting lifestyles and emergence of pathogens.</title>
        <authorList>
            <person name="Haridas S."/>
            <person name="Albert R."/>
            <person name="Binder M."/>
            <person name="Bloem J."/>
            <person name="Labutti K."/>
            <person name="Salamov A."/>
            <person name="Andreopoulos B."/>
            <person name="Baker S."/>
            <person name="Barry K."/>
            <person name="Bills G."/>
            <person name="Bluhm B."/>
            <person name="Cannon C."/>
            <person name="Castanera R."/>
            <person name="Culley D."/>
            <person name="Daum C."/>
            <person name="Ezra D."/>
            <person name="Gonzalez J."/>
            <person name="Henrissat B."/>
            <person name="Kuo A."/>
            <person name="Liang C."/>
            <person name="Lipzen A."/>
            <person name="Lutzoni F."/>
            <person name="Magnuson J."/>
            <person name="Mondo S."/>
            <person name="Nolan M."/>
            <person name="Ohm R."/>
            <person name="Pangilinan J."/>
            <person name="Park H.-J."/>
            <person name="Ramirez L."/>
            <person name="Alfaro M."/>
            <person name="Sun H."/>
            <person name="Tritt A."/>
            <person name="Yoshinaga Y."/>
            <person name="Zwiers L.-H."/>
            <person name="Turgeon B."/>
            <person name="Goodwin S."/>
            <person name="Spatafora J."/>
            <person name="Crous P."/>
            <person name="Grigoriev I."/>
        </authorList>
    </citation>
    <scope>NUCLEOTIDE SEQUENCE</scope>
    <source>
        <strain evidence="4">CBS 115976</strain>
    </source>
</reference>
<dbReference type="InterPro" id="IPR035979">
    <property type="entry name" value="RBD_domain_sf"/>
</dbReference>
<feature type="region of interest" description="Disordered" evidence="2">
    <location>
        <begin position="1"/>
        <end position="33"/>
    </location>
</feature>
<keyword evidence="1" id="KW-0694">RNA-binding</keyword>
<evidence type="ECO:0000256" key="1">
    <source>
        <dbReference type="PROSITE-ProRule" id="PRU00176"/>
    </source>
</evidence>
<keyword evidence="5" id="KW-1185">Reference proteome</keyword>
<feature type="domain" description="RRM" evidence="3">
    <location>
        <begin position="330"/>
        <end position="401"/>
    </location>
</feature>
<dbReference type="Pfam" id="PF00076">
    <property type="entry name" value="RRM_1"/>
    <property type="match status" value="1"/>
</dbReference>
<dbReference type="InterPro" id="IPR052600">
    <property type="entry name" value="Nuc_rcpt_coact/corep"/>
</dbReference>